<dbReference type="Gene3D" id="2.40.128.10">
    <property type="match status" value="1"/>
</dbReference>
<evidence type="ECO:0000256" key="2">
    <source>
        <dbReference type="SAM" id="MobiDB-lite"/>
    </source>
</evidence>
<dbReference type="InterPro" id="IPR021140">
    <property type="entry name" value="Inh/Omp19"/>
</dbReference>
<dbReference type="SUPFAM" id="SSF50882">
    <property type="entry name" value="beta-Barrel protease inhibitors"/>
    <property type="match status" value="1"/>
</dbReference>
<evidence type="ECO:0000313" key="4">
    <source>
        <dbReference type="EMBL" id="VAW22118.1"/>
    </source>
</evidence>
<gene>
    <name evidence="4" type="ORF">MNBD_ALPHA12-954</name>
</gene>
<dbReference type="GO" id="GO:0004866">
    <property type="term" value="F:endopeptidase inhibitor activity"/>
    <property type="evidence" value="ECO:0007669"/>
    <property type="project" value="InterPro"/>
</dbReference>
<dbReference type="Pfam" id="PF02974">
    <property type="entry name" value="Inh"/>
    <property type="match status" value="1"/>
</dbReference>
<keyword evidence="1" id="KW-0732">Signal</keyword>
<dbReference type="AlphaFoldDB" id="A0A3B0TVU8"/>
<accession>A0A3B0TVU8</accession>
<feature type="domain" description="Alkaline proteinase inhibitor/ Outer membrane lipoprotein Omp19" evidence="3">
    <location>
        <begin position="153"/>
        <end position="240"/>
    </location>
</feature>
<protein>
    <recommendedName>
        <fullName evidence="3">Alkaline proteinase inhibitor/ Outer membrane lipoprotein Omp19 domain-containing protein</fullName>
    </recommendedName>
</protein>
<reference evidence="4" key="1">
    <citation type="submission" date="2018-06" db="EMBL/GenBank/DDBJ databases">
        <authorList>
            <person name="Zhirakovskaya E."/>
        </authorList>
    </citation>
    <scope>NUCLEOTIDE SEQUENCE</scope>
</reference>
<organism evidence="4">
    <name type="scientific">hydrothermal vent metagenome</name>
    <dbReference type="NCBI Taxonomy" id="652676"/>
    <lineage>
        <taxon>unclassified sequences</taxon>
        <taxon>metagenomes</taxon>
        <taxon>ecological metagenomes</taxon>
    </lineage>
</organism>
<evidence type="ECO:0000259" key="3">
    <source>
        <dbReference type="Pfam" id="PF02974"/>
    </source>
</evidence>
<feature type="compositionally biased region" description="Polar residues" evidence="2">
    <location>
        <begin position="47"/>
        <end position="88"/>
    </location>
</feature>
<sequence length="242" mass="24590">MKITMLAAGKFIGALTVLGLVAGCTTTSPFSDSRRFSTPLAQLKPVTGSNVKSSALPPLNQTSDAPNTLTQASNSPNTLTQINNSPDPLNQAGNGAGGQDNGPGRPGDILLMPNGAPAQIGVPSSEGSLVTLEPSGVPADVATRNLAGGLTLQKLLGSWTVISGADQCKINLTQTVKSDTNRYRASAPNCTISTLSALASWQLVGSQVQFFNNSGQLIGALLQSGNRFIGTLAGGKGVSMVG</sequence>
<feature type="compositionally biased region" description="Gly residues" evidence="2">
    <location>
        <begin position="94"/>
        <end position="105"/>
    </location>
</feature>
<dbReference type="EMBL" id="UOEO01000197">
    <property type="protein sequence ID" value="VAW22118.1"/>
    <property type="molecule type" value="Genomic_DNA"/>
</dbReference>
<name>A0A3B0TVU8_9ZZZZ</name>
<feature type="region of interest" description="Disordered" evidence="2">
    <location>
        <begin position="47"/>
        <end position="127"/>
    </location>
</feature>
<dbReference type="PROSITE" id="PS51257">
    <property type="entry name" value="PROKAR_LIPOPROTEIN"/>
    <property type="match status" value="1"/>
</dbReference>
<proteinExistence type="predicted"/>
<dbReference type="InterPro" id="IPR016085">
    <property type="entry name" value="Protease_inh_B-barrel_dom"/>
</dbReference>
<evidence type="ECO:0000256" key="1">
    <source>
        <dbReference type="ARBA" id="ARBA00022729"/>
    </source>
</evidence>